<evidence type="ECO:0000313" key="5">
    <source>
        <dbReference type="Proteomes" id="UP000437862"/>
    </source>
</evidence>
<dbReference type="AlphaFoldDB" id="A0A562PMZ2"/>
<evidence type="ECO:0000313" key="2">
    <source>
        <dbReference type="EMBL" id="QGZ40391.1"/>
    </source>
</evidence>
<reference evidence="2 5" key="3">
    <citation type="submission" date="2019-12" db="EMBL/GenBank/DDBJ databases">
        <title>Draft Genome Sequences of Six Type Strains of the Genus Massilia.</title>
        <authorList>
            <person name="Miess H."/>
            <person name="Frediansyah A."/>
            <person name="Goeker M."/>
            <person name="Gross H."/>
        </authorList>
    </citation>
    <scope>NUCLEOTIDE SEQUENCE [LARGE SCALE GENOMIC DNA]</scope>
    <source>
        <strain evidence="2 5">DSM 26639</strain>
    </source>
</reference>
<keyword evidence="5" id="KW-1185">Reference proteome</keyword>
<dbReference type="InterPro" id="IPR005025">
    <property type="entry name" value="FMN_Rdtase-like_dom"/>
</dbReference>
<organism evidence="3 4">
    <name type="scientific">Pseudoduganella flava</name>
    <dbReference type="NCBI Taxonomy" id="871742"/>
    <lineage>
        <taxon>Bacteria</taxon>
        <taxon>Pseudomonadati</taxon>
        <taxon>Pseudomonadota</taxon>
        <taxon>Betaproteobacteria</taxon>
        <taxon>Burkholderiales</taxon>
        <taxon>Oxalobacteraceae</taxon>
        <taxon>Telluria group</taxon>
        <taxon>Pseudoduganella</taxon>
    </lineage>
</organism>
<feature type="domain" description="NADPH-dependent FMN reductase-like" evidence="1">
    <location>
        <begin position="1"/>
        <end position="146"/>
    </location>
</feature>
<evidence type="ECO:0000259" key="1">
    <source>
        <dbReference type="Pfam" id="PF03358"/>
    </source>
</evidence>
<dbReference type="OrthoDB" id="9812295at2"/>
<protein>
    <submittedName>
        <fullName evidence="3">NAD(P)H-dependent FMN reductase</fullName>
    </submittedName>
    <submittedName>
        <fullName evidence="2">NADPH-dependent oxidoreductase</fullName>
    </submittedName>
</protein>
<dbReference type="EMBL" id="CP046904">
    <property type="protein sequence ID" value="QGZ40391.1"/>
    <property type="molecule type" value="Genomic_DNA"/>
</dbReference>
<dbReference type="Proteomes" id="UP000315112">
    <property type="component" value="Unassembled WGS sequence"/>
</dbReference>
<sequence length="198" mass="21815">MKITIVSGSHRRGSQSMKLAFYIASMLGAEGVNSAVINLAGNPLPLWDEEAGSESGKWHDVWLPIARQLRASEGFVFVVPEWAGMVPSGFKNFLLLCGNRELGHKPALIVSVSASGNGVYPVAELRMASAKNNHVVYIPDHVIVRNVDAVFNAEPVQAEQAIRARLEYSLRTLHAYALHLAELRKNFDFDYGKYGYGM</sequence>
<reference evidence="3 4" key="1">
    <citation type="journal article" date="2015" name="Stand. Genomic Sci.">
        <title>Genomic Encyclopedia of Bacterial and Archaeal Type Strains, Phase III: the genomes of soil and plant-associated and newly described type strains.</title>
        <authorList>
            <person name="Whitman W.B."/>
            <person name="Woyke T."/>
            <person name="Klenk H.P."/>
            <person name="Zhou Y."/>
            <person name="Lilburn T.G."/>
            <person name="Beck B.J."/>
            <person name="De Vos P."/>
            <person name="Vandamme P."/>
            <person name="Eisen J.A."/>
            <person name="Garrity G."/>
            <person name="Hugenholtz P."/>
            <person name="Kyrpides N.C."/>
        </authorList>
    </citation>
    <scope>NUCLEOTIDE SEQUENCE [LARGE SCALE GENOMIC DNA]</scope>
    <source>
        <strain evidence="3 4">CGMCC 1.10685</strain>
    </source>
</reference>
<evidence type="ECO:0000313" key="3">
    <source>
        <dbReference type="EMBL" id="TWI45825.1"/>
    </source>
</evidence>
<accession>A0A562PMZ2</accession>
<evidence type="ECO:0000313" key="4">
    <source>
        <dbReference type="Proteomes" id="UP000315112"/>
    </source>
</evidence>
<dbReference type="SUPFAM" id="SSF52218">
    <property type="entry name" value="Flavoproteins"/>
    <property type="match status" value="1"/>
</dbReference>
<dbReference type="Proteomes" id="UP000437862">
    <property type="component" value="Chromosome"/>
</dbReference>
<dbReference type="InterPro" id="IPR029039">
    <property type="entry name" value="Flavoprotein-like_sf"/>
</dbReference>
<dbReference type="EMBL" id="VLKW01000006">
    <property type="protein sequence ID" value="TWI45825.1"/>
    <property type="molecule type" value="Genomic_DNA"/>
</dbReference>
<dbReference type="GO" id="GO:0016491">
    <property type="term" value="F:oxidoreductase activity"/>
    <property type="evidence" value="ECO:0007669"/>
    <property type="project" value="InterPro"/>
</dbReference>
<dbReference type="GO" id="GO:0005829">
    <property type="term" value="C:cytosol"/>
    <property type="evidence" value="ECO:0007669"/>
    <property type="project" value="TreeGrafter"/>
</dbReference>
<dbReference type="GO" id="GO:0010181">
    <property type="term" value="F:FMN binding"/>
    <property type="evidence" value="ECO:0007669"/>
    <property type="project" value="TreeGrafter"/>
</dbReference>
<name>A0A562PMZ2_9BURK</name>
<proteinExistence type="predicted"/>
<dbReference type="InterPro" id="IPR050712">
    <property type="entry name" value="NAD(P)H-dep_reductase"/>
</dbReference>
<dbReference type="PANTHER" id="PTHR30543:SF31">
    <property type="entry name" value="NADPH-DEPENDENT AZOREDUCTASE AZR"/>
    <property type="match status" value="1"/>
</dbReference>
<dbReference type="RefSeq" id="WP_145876812.1">
    <property type="nucleotide sequence ID" value="NZ_CP046904.1"/>
</dbReference>
<gene>
    <name evidence="2" type="ORF">GO485_15915</name>
    <name evidence="3" type="ORF">IP92_03255</name>
</gene>
<reference evidence="3" key="2">
    <citation type="submission" date="2019-07" db="EMBL/GenBank/DDBJ databases">
        <authorList>
            <person name="Whitman W."/>
            <person name="Huntemann M."/>
            <person name="Clum A."/>
            <person name="Pillay M."/>
            <person name="Palaniappan K."/>
            <person name="Varghese N."/>
            <person name="Mikhailova N."/>
            <person name="Stamatis D."/>
            <person name="Reddy T."/>
            <person name="Daum C."/>
            <person name="Shapiro N."/>
            <person name="Ivanova N."/>
            <person name="Kyrpides N."/>
            <person name="Woyke T."/>
        </authorList>
    </citation>
    <scope>NUCLEOTIDE SEQUENCE</scope>
    <source>
        <strain evidence="3">CGMCC 1.10685</strain>
    </source>
</reference>
<dbReference type="Pfam" id="PF03358">
    <property type="entry name" value="FMN_red"/>
    <property type="match status" value="1"/>
</dbReference>
<dbReference type="PANTHER" id="PTHR30543">
    <property type="entry name" value="CHROMATE REDUCTASE"/>
    <property type="match status" value="1"/>
</dbReference>
<dbReference type="Gene3D" id="3.40.50.360">
    <property type="match status" value="1"/>
</dbReference>